<dbReference type="EMBL" id="UGRS01000001">
    <property type="protein sequence ID" value="SUA36683.1"/>
    <property type="molecule type" value="Genomic_DNA"/>
</dbReference>
<proteinExistence type="predicted"/>
<accession>A0A378WJP4</accession>
<dbReference type="OrthoDB" id="9896750at2"/>
<dbReference type="Proteomes" id="UP000254055">
    <property type="component" value="Unassembled WGS sequence"/>
</dbReference>
<evidence type="ECO:0000256" key="1">
    <source>
        <dbReference type="SAM" id="SignalP"/>
    </source>
</evidence>
<sequence length="186" mass="21740">MKKIIFLFCLYSNFAVAQQNIFPIYNTHNLLGYGQLEFLKPNKNNIAFRYIMKNKEVKLYYLKDTCYQQNNINNCVSEIVYLGSSPDGKYSTLMHIDGGLVEDLEENFSSYHEANNTLILNHKSGCLVMAPSKYYVNWKEKHTLSDGNTDINLNEYFKNISIFYKNNKLDVEDYYGIDNVNNCRKL</sequence>
<keyword evidence="1" id="KW-0732">Signal</keyword>
<dbReference type="AlphaFoldDB" id="A0A378WJP4"/>
<feature type="chain" id="PRO_5016606314" evidence="1">
    <location>
        <begin position="18"/>
        <end position="186"/>
    </location>
</feature>
<gene>
    <name evidence="2" type="ORF">NCTC12229_01111</name>
</gene>
<evidence type="ECO:0000313" key="3">
    <source>
        <dbReference type="Proteomes" id="UP000254055"/>
    </source>
</evidence>
<evidence type="ECO:0000313" key="2">
    <source>
        <dbReference type="EMBL" id="SUA36683.1"/>
    </source>
</evidence>
<protein>
    <submittedName>
        <fullName evidence="2">Uncharacterized protein</fullName>
    </submittedName>
</protein>
<dbReference type="RefSeq" id="WP_115133833.1">
    <property type="nucleotide sequence ID" value="NZ_UGRS01000001.1"/>
</dbReference>
<organism evidence="2 3">
    <name type="scientific">Neisseria zoodegmatis</name>
    <dbReference type="NCBI Taxonomy" id="326523"/>
    <lineage>
        <taxon>Bacteria</taxon>
        <taxon>Pseudomonadati</taxon>
        <taxon>Pseudomonadota</taxon>
        <taxon>Betaproteobacteria</taxon>
        <taxon>Neisseriales</taxon>
        <taxon>Neisseriaceae</taxon>
        <taxon>Neisseria</taxon>
    </lineage>
</organism>
<name>A0A378WJP4_9NEIS</name>
<feature type="signal peptide" evidence="1">
    <location>
        <begin position="1"/>
        <end position="17"/>
    </location>
</feature>
<reference evidence="2 3" key="1">
    <citation type="submission" date="2018-06" db="EMBL/GenBank/DDBJ databases">
        <authorList>
            <consortium name="Pathogen Informatics"/>
            <person name="Doyle S."/>
        </authorList>
    </citation>
    <scope>NUCLEOTIDE SEQUENCE [LARGE SCALE GENOMIC DNA]</scope>
    <source>
        <strain evidence="2 3">NCTC12229</strain>
    </source>
</reference>